<dbReference type="EMBL" id="AYZQ01000003">
    <property type="protein sequence ID" value="KRM71742.1"/>
    <property type="molecule type" value="Genomic_DNA"/>
</dbReference>
<proteinExistence type="predicted"/>
<dbReference type="STRING" id="1423727.FC34_GL001401"/>
<reference evidence="2 3" key="1">
    <citation type="journal article" date="2015" name="Genome Announc.">
        <title>Expanding the biotechnology potential of lactobacilli through comparative genomics of 213 strains and associated genera.</title>
        <authorList>
            <person name="Sun Z."/>
            <person name="Harris H.M."/>
            <person name="McCann A."/>
            <person name="Guo C."/>
            <person name="Argimon S."/>
            <person name="Zhang W."/>
            <person name="Yang X."/>
            <person name="Jeffery I.B."/>
            <person name="Cooney J.C."/>
            <person name="Kagawa T.F."/>
            <person name="Liu W."/>
            <person name="Song Y."/>
            <person name="Salvetti E."/>
            <person name="Wrobel A."/>
            <person name="Rasinkangas P."/>
            <person name="Parkhill J."/>
            <person name="Rea M.C."/>
            <person name="O'Sullivan O."/>
            <person name="Ritari J."/>
            <person name="Douillard F.P."/>
            <person name="Paul Ross R."/>
            <person name="Yang R."/>
            <person name="Briner A.E."/>
            <person name="Felis G.E."/>
            <person name="de Vos W.M."/>
            <person name="Barrangou R."/>
            <person name="Klaenhammer T.R."/>
            <person name="Caufield P.W."/>
            <person name="Cui Y."/>
            <person name="Zhang H."/>
            <person name="O'Toole P.W."/>
        </authorList>
    </citation>
    <scope>NUCLEOTIDE SEQUENCE [LARGE SCALE GENOMIC DNA]</scope>
    <source>
        <strain evidence="2 3">DSM 23927</strain>
    </source>
</reference>
<evidence type="ECO:0000313" key="2">
    <source>
        <dbReference type="EMBL" id="KRM71742.1"/>
    </source>
</evidence>
<dbReference type="Pfam" id="PF18848">
    <property type="entry name" value="baeRF_family6"/>
    <property type="match status" value="1"/>
</dbReference>
<protein>
    <recommendedName>
        <fullName evidence="1">Bacterial archaeo-eukaryotic release factor family 6 domain-containing protein</fullName>
    </recommendedName>
</protein>
<feature type="domain" description="Bacterial archaeo-eukaryotic release factor family 6" evidence="1">
    <location>
        <begin position="131"/>
        <end position="258"/>
    </location>
</feature>
<name>A0A0R2AWB2_9LACO</name>
<evidence type="ECO:0000259" key="1">
    <source>
        <dbReference type="Pfam" id="PF18848"/>
    </source>
</evidence>
<dbReference type="AlphaFoldDB" id="A0A0R2AWB2"/>
<dbReference type="InterPro" id="IPR040628">
    <property type="entry name" value="BaeRF_family6"/>
</dbReference>
<dbReference type="PATRIC" id="fig|1423727.3.peg.1420"/>
<gene>
    <name evidence="2" type="ORF">FC34_GL001401</name>
</gene>
<evidence type="ECO:0000313" key="3">
    <source>
        <dbReference type="Proteomes" id="UP000051672"/>
    </source>
</evidence>
<accession>A0A0R2AWB2</accession>
<sequence>MFMASEISTDLRTFLQETTDQGPFVTIYLPMEDEQIPEKSKIQIKNLAKHAEGVMATAWPESKWETFAPAIDPFINDSLAWADIHGHGFGLITNGKRTYVQALGNVVNEQAMVTETPQILPLLLDNQRHFDFDLLALNIDRVEFYHNDGTTLTPVALPANPGRMEATIGAELRGGEKNSVSKGPDELSDQRRYYTDLDKFITDTYSKPHQRMLILIGLAQNLRMFHEISKNLYLSNRYQIEASPVNLTKPELDDLVDQMRQEWRKDQFEHALNRIDRATSQKRYRSDLGQVVDAVVNGAVEHLYIQSGARYNGRIKDMQLEGSSEQAQHNNLLNDLADIVLAFGGKVTLMNADYFSVPVSAILRY</sequence>
<dbReference type="Proteomes" id="UP000051672">
    <property type="component" value="Unassembled WGS sequence"/>
</dbReference>
<keyword evidence="3" id="KW-1185">Reference proteome</keyword>
<organism evidence="2 3">
    <name type="scientific">Lacticaseibacillus brantae DSM 23927</name>
    <dbReference type="NCBI Taxonomy" id="1423727"/>
    <lineage>
        <taxon>Bacteria</taxon>
        <taxon>Bacillati</taxon>
        <taxon>Bacillota</taxon>
        <taxon>Bacilli</taxon>
        <taxon>Lactobacillales</taxon>
        <taxon>Lactobacillaceae</taxon>
        <taxon>Lacticaseibacillus</taxon>
    </lineage>
</organism>
<comment type="caution">
    <text evidence="2">The sequence shown here is derived from an EMBL/GenBank/DDBJ whole genome shotgun (WGS) entry which is preliminary data.</text>
</comment>